<organism evidence="2 3">
    <name type="scientific">Streptococcus hyointestinalis</name>
    <dbReference type="NCBI Taxonomy" id="1337"/>
    <lineage>
        <taxon>Bacteria</taxon>
        <taxon>Bacillati</taxon>
        <taxon>Bacillota</taxon>
        <taxon>Bacilli</taxon>
        <taxon>Lactobacillales</taxon>
        <taxon>Streptococcaceae</taxon>
        <taxon>Streptococcus</taxon>
    </lineage>
</organism>
<evidence type="ECO:0000313" key="3">
    <source>
        <dbReference type="Proteomes" id="UP000254924"/>
    </source>
</evidence>
<keyword evidence="1" id="KW-0812">Transmembrane</keyword>
<gene>
    <name evidence="2" type="ORF">NCTC12224_02513</name>
</gene>
<feature type="transmembrane region" description="Helical" evidence="1">
    <location>
        <begin position="87"/>
        <end position="109"/>
    </location>
</feature>
<keyword evidence="2" id="KW-0645">Protease</keyword>
<dbReference type="Proteomes" id="UP000254924">
    <property type="component" value="Unassembled WGS sequence"/>
</dbReference>
<dbReference type="EMBL" id="UHFN01000007">
    <property type="protein sequence ID" value="SUN63553.1"/>
    <property type="molecule type" value="Genomic_DNA"/>
</dbReference>
<keyword evidence="1" id="KW-1133">Transmembrane helix</keyword>
<keyword evidence="3" id="KW-1185">Reference proteome</keyword>
<dbReference type="GO" id="GO:0006508">
    <property type="term" value="P:proteolysis"/>
    <property type="evidence" value="ECO:0007669"/>
    <property type="project" value="UniProtKB-KW"/>
</dbReference>
<sequence length="150" mass="17009">MANTQTADTHRYLKWYDILVVTLILFGWFIFKSNAILLGFIKTGDSGSVGAAVDYLPNFIFQSCMLVLTFVYLKFRHFDFKSLPIRLSWSVLLWVPLVFAAMGLISDVFYSVTGYYNYFDPKILGAIDWSFGAVVTKILALSPMLTSIAF</sequence>
<dbReference type="AlphaFoldDB" id="A0A380KES7"/>
<feature type="transmembrane region" description="Helical" evidence="1">
    <location>
        <begin position="129"/>
        <end position="149"/>
    </location>
</feature>
<dbReference type="GO" id="GO:0008233">
    <property type="term" value="F:peptidase activity"/>
    <property type="evidence" value="ECO:0007669"/>
    <property type="project" value="UniProtKB-KW"/>
</dbReference>
<name>A0A380KES7_9STRE</name>
<proteinExistence type="predicted"/>
<accession>A0A380KES7</accession>
<reference evidence="2 3" key="1">
    <citation type="submission" date="2018-06" db="EMBL/GenBank/DDBJ databases">
        <authorList>
            <consortium name="Pathogen Informatics"/>
            <person name="Doyle S."/>
        </authorList>
    </citation>
    <scope>NUCLEOTIDE SEQUENCE [LARGE SCALE GENOMIC DNA]</scope>
    <source>
        <strain evidence="2 3">NCTC12224</strain>
    </source>
</reference>
<feature type="transmembrane region" description="Helical" evidence="1">
    <location>
        <begin position="55"/>
        <end position="75"/>
    </location>
</feature>
<feature type="transmembrane region" description="Helical" evidence="1">
    <location>
        <begin position="12"/>
        <end position="31"/>
    </location>
</feature>
<keyword evidence="2" id="KW-0378">Hydrolase</keyword>
<evidence type="ECO:0000313" key="2">
    <source>
        <dbReference type="EMBL" id="SUN63553.1"/>
    </source>
</evidence>
<evidence type="ECO:0000256" key="1">
    <source>
        <dbReference type="SAM" id="Phobius"/>
    </source>
</evidence>
<protein>
    <submittedName>
        <fullName evidence="2">CAAX amino protease family protein</fullName>
    </submittedName>
</protein>
<keyword evidence="1" id="KW-0472">Membrane</keyword>